<dbReference type="KEGG" id="anr:Ana3638_15155"/>
<evidence type="ECO:0000313" key="3">
    <source>
        <dbReference type="Proteomes" id="UP000464314"/>
    </source>
</evidence>
<keyword evidence="1" id="KW-0812">Transmembrane</keyword>
<organism evidence="2 3">
    <name type="scientific">Anaerocolumna sedimenticola</name>
    <dbReference type="NCBI Taxonomy" id="2696063"/>
    <lineage>
        <taxon>Bacteria</taxon>
        <taxon>Bacillati</taxon>
        <taxon>Bacillota</taxon>
        <taxon>Clostridia</taxon>
        <taxon>Lachnospirales</taxon>
        <taxon>Lachnospiraceae</taxon>
        <taxon>Anaerocolumna</taxon>
    </lineage>
</organism>
<keyword evidence="1" id="KW-0472">Membrane</keyword>
<proteinExistence type="predicted"/>
<accession>A0A6P1TP24</accession>
<reference evidence="2 3" key="1">
    <citation type="submission" date="2020-01" db="EMBL/GenBank/DDBJ databases">
        <title>Genome analysis of Anaerocolumna sp. CBA3638.</title>
        <authorList>
            <person name="Kim J."/>
            <person name="Roh S.W."/>
        </authorList>
    </citation>
    <scope>NUCLEOTIDE SEQUENCE [LARGE SCALE GENOMIC DNA]</scope>
    <source>
        <strain evidence="2 3">CBA3638</strain>
    </source>
</reference>
<name>A0A6P1TP24_9FIRM</name>
<keyword evidence="1" id="KW-1133">Transmembrane helix</keyword>
<evidence type="ECO:0000313" key="2">
    <source>
        <dbReference type="EMBL" id="QHQ61959.1"/>
    </source>
</evidence>
<dbReference type="Proteomes" id="UP000464314">
    <property type="component" value="Chromosome"/>
</dbReference>
<keyword evidence="3" id="KW-1185">Reference proteome</keyword>
<evidence type="ECO:0000256" key="1">
    <source>
        <dbReference type="SAM" id="Phobius"/>
    </source>
</evidence>
<sequence>MKIISHRNLDNRGVSFLLVVIALGFIAVLGTIVTTAAVRNITMKTVDKKSKEDFYSAEAALEEMKAGITEITANVMADSYETVLKEYSSNNTAKRNKIFKNTFLNGIKIKLQVSVSDHVIPATVIAGLLKETKKAENSVNGAEVKSSPIFIDNIKNDNSVTIQNIKVIYSLDGYTSTITTDLKITVPDISFRKSASGSAHMPYKNFALIGNQAIIAGFSSHKINGSVYAGIDGLQVSNEGNSMEINGSEIICAGNISAMDKSKLLIKGTGTEVWATNLLTSESDKKENTNLETSIQIDGHSYIKDDLILDAKKSNVKLTGEYYGYGNGTDAPNNSAIMINSINSTLQLEGLSKLYLAGRAFISMDNTNVTFDPDQEHGVSWGANSNILTGESLSVKGSQGAYLLPEKFISAGHNPITWDEYINYYNNPDKELIKLSEDAIVFSNPSISEEESKLYYYVDGVNPVKKEFYKFGLDSNAVYFYLNFKSKETATTYLKNYEMCYPGKIYNGFPISAITVNNSPDAVVSAGNLLTYEDGLKVTPGNNGLFTNNYEIQYNNLSKTLEKNISGEGTVFDHLIHGDRIKEDGESRGGQALLTNSGYYVNIIDNKSYGVPLFFNEYNKEGIIIATGDIEVCSDFKGLIISGGKITLYNGAGINADPDLISSILSENVNVRRYFKEFDSYKEGEADASFQELNITDLIQYENWKKK</sequence>
<dbReference type="EMBL" id="CP048000">
    <property type="protein sequence ID" value="QHQ61959.1"/>
    <property type="molecule type" value="Genomic_DNA"/>
</dbReference>
<feature type="transmembrane region" description="Helical" evidence="1">
    <location>
        <begin position="12"/>
        <end position="38"/>
    </location>
</feature>
<dbReference type="RefSeq" id="WP_161838784.1">
    <property type="nucleotide sequence ID" value="NZ_CP048000.1"/>
</dbReference>
<protein>
    <submittedName>
        <fullName evidence="2">Uncharacterized protein</fullName>
    </submittedName>
</protein>
<dbReference type="AlphaFoldDB" id="A0A6P1TP24"/>
<gene>
    <name evidence="2" type="ORF">Ana3638_15155</name>
</gene>